<keyword evidence="1" id="KW-0812">Transmembrane</keyword>
<dbReference type="RefSeq" id="WP_378238144.1">
    <property type="nucleotide sequence ID" value="NZ_JBHRWK010000014.1"/>
</dbReference>
<dbReference type="EMBL" id="JBHRWK010000014">
    <property type="protein sequence ID" value="MFC3449443.1"/>
    <property type="molecule type" value="Genomic_DNA"/>
</dbReference>
<evidence type="ECO:0000313" key="2">
    <source>
        <dbReference type="EMBL" id="MFC3449443.1"/>
    </source>
</evidence>
<feature type="transmembrane region" description="Helical" evidence="1">
    <location>
        <begin position="6"/>
        <end position="30"/>
    </location>
</feature>
<keyword evidence="3" id="KW-1185">Reference proteome</keyword>
<feature type="transmembrane region" description="Helical" evidence="1">
    <location>
        <begin position="105"/>
        <end position="125"/>
    </location>
</feature>
<feature type="transmembrane region" description="Helical" evidence="1">
    <location>
        <begin position="403"/>
        <end position="421"/>
    </location>
</feature>
<dbReference type="Pfam" id="PF20176">
    <property type="entry name" value="DUF6541"/>
    <property type="match status" value="1"/>
</dbReference>
<feature type="transmembrane region" description="Helical" evidence="1">
    <location>
        <begin position="329"/>
        <end position="351"/>
    </location>
</feature>
<feature type="transmembrane region" description="Helical" evidence="1">
    <location>
        <begin position="225"/>
        <end position="242"/>
    </location>
</feature>
<dbReference type="Proteomes" id="UP001595645">
    <property type="component" value="Unassembled WGS sequence"/>
</dbReference>
<reference evidence="3" key="1">
    <citation type="journal article" date="2019" name="Int. J. Syst. Evol. Microbiol.">
        <title>The Global Catalogue of Microorganisms (GCM) 10K type strain sequencing project: providing services to taxonomists for standard genome sequencing and annotation.</title>
        <authorList>
            <consortium name="The Broad Institute Genomics Platform"/>
            <consortium name="The Broad Institute Genome Sequencing Center for Infectious Disease"/>
            <person name="Wu L."/>
            <person name="Ma J."/>
        </authorList>
    </citation>
    <scope>NUCLEOTIDE SEQUENCE [LARGE SCALE GENOMIC DNA]</scope>
    <source>
        <strain evidence="3">CGMCC 4.7676</strain>
    </source>
</reference>
<name>A0ABV7NTI0_9PSEU</name>
<feature type="transmembrane region" description="Helical" evidence="1">
    <location>
        <begin position="381"/>
        <end position="398"/>
    </location>
</feature>
<keyword evidence="1" id="KW-1133">Transmembrane helix</keyword>
<organism evidence="2 3">
    <name type="scientific">Amycolatopsis speibonae</name>
    <dbReference type="NCBI Taxonomy" id="1450224"/>
    <lineage>
        <taxon>Bacteria</taxon>
        <taxon>Bacillati</taxon>
        <taxon>Actinomycetota</taxon>
        <taxon>Actinomycetes</taxon>
        <taxon>Pseudonocardiales</taxon>
        <taxon>Pseudonocardiaceae</taxon>
        <taxon>Amycolatopsis</taxon>
    </lineage>
</organism>
<feature type="transmembrane region" description="Helical" evidence="1">
    <location>
        <begin position="249"/>
        <end position="267"/>
    </location>
</feature>
<evidence type="ECO:0000256" key="1">
    <source>
        <dbReference type="SAM" id="Phobius"/>
    </source>
</evidence>
<feature type="transmembrane region" description="Helical" evidence="1">
    <location>
        <begin position="63"/>
        <end position="84"/>
    </location>
</feature>
<feature type="transmembrane region" description="Helical" evidence="1">
    <location>
        <begin position="441"/>
        <end position="460"/>
    </location>
</feature>
<comment type="caution">
    <text evidence="2">The sequence shown here is derived from an EMBL/GenBank/DDBJ whole genome shotgun (WGS) entry which is preliminary data.</text>
</comment>
<feature type="transmembrane region" description="Helical" evidence="1">
    <location>
        <begin position="475"/>
        <end position="496"/>
    </location>
</feature>
<protein>
    <submittedName>
        <fullName evidence="2">DUF6541 family protein</fullName>
    </submittedName>
</protein>
<gene>
    <name evidence="2" type="ORF">ACFOSH_08365</name>
</gene>
<keyword evidence="1" id="KW-0472">Membrane</keyword>
<evidence type="ECO:0000313" key="3">
    <source>
        <dbReference type="Proteomes" id="UP001595645"/>
    </source>
</evidence>
<proteinExistence type="predicted"/>
<feature type="transmembrane region" description="Helical" evidence="1">
    <location>
        <begin position="279"/>
        <end position="309"/>
    </location>
</feature>
<sequence>MPTQTSMLTDVLTVCVALLVIGLPGLLTGLAAGLRGWVLAGMTPLLGYAIGGLAGPWTSALGLPFGPVTYAVATVLFAGVAYGLRRLTLRRWPPAPEEPLWGRSGHLAVGACLLLAAAVGMYAVVRGMGRLDAIPQGFDAVYHANGVRQIAETGDGSLFATGEVNWYGDAAPVFYPNAYHLLASVVYLLSPASIPLTLDVNTALLPALLALSLVTMVRVFRGRAVFAGAAALVSIAPVMGLYESMSRGPLLPFLLGLALTPLAAVAVKRYLDRPAPDTGFVLLISAVGLLCVHSSALFGAILFAGPLLLQRWVAPGERWRRIGRDLRALAIVGALAVVVAGLQLFGAIGLANGEVPYRSWPVEWRASTALGALLGFQHHEPFPQIWLSATLLLGFIFFSRAGGLRWIGVTALVTGLAYIAVTSSEQPVVLALSRPWWNDPYRFMSMAAIPLSIIAAHGLAETQAWLRDTVAHRKVPAFVVAVLVFGGFAFLSNGFYARSNAEKVASGYANTPGINPHKLPVSPDEVVAMEKLAEFAKPGERAVNDRLDGTVWTYALSGVRTTSGHFDETLSPSDARLLEWHFREYPSNADVRAAAARLNVRWVILGQYGYPTGAPRQAGLRDLDGLNFVTEVYRNADAVIYRLNPAQAPRN</sequence>
<accession>A0ABV7NTI0</accession>
<dbReference type="InterPro" id="IPR046671">
    <property type="entry name" value="DUF6541"/>
</dbReference>